<evidence type="ECO:0000256" key="1">
    <source>
        <dbReference type="SAM" id="MobiDB-lite"/>
    </source>
</evidence>
<dbReference type="EMBL" id="VFMM01000002">
    <property type="protein sequence ID" value="TQJ12636.1"/>
    <property type="molecule type" value="Genomic_DNA"/>
</dbReference>
<gene>
    <name evidence="3" type="ORF">FB475_5584</name>
</gene>
<dbReference type="PANTHER" id="PTHR10151">
    <property type="entry name" value="ECTONUCLEOTIDE PYROPHOSPHATASE/PHOSPHODIESTERASE"/>
    <property type="match status" value="1"/>
</dbReference>
<dbReference type="Pfam" id="PF01663">
    <property type="entry name" value="Phosphodiest"/>
    <property type="match status" value="1"/>
</dbReference>
<dbReference type="AlphaFoldDB" id="A0A542EBJ5"/>
<protein>
    <submittedName>
        <fullName evidence="3">Type I phosphodiesterase/nucleotide pyrophosphatase</fullName>
    </submittedName>
</protein>
<name>A0A542EBJ5_9ACTN</name>
<dbReference type="SUPFAM" id="SSF53649">
    <property type="entry name" value="Alkaline phosphatase-like"/>
    <property type="match status" value="1"/>
</dbReference>
<dbReference type="OrthoDB" id="8355658at2"/>
<feature type="chain" id="PRO_5022155711" evidence="2">
    <location>
        <begin position="33"/>
        <end position="602"/>
    </location>
</feature>
<feature type="region of interest" description="Disordered" evidence="1">
    <location>
        <begin position="82"/>
        <end position="105"/>
    </location>
</feature>
<comment type="caution">
    <text evidence="3">The sequence shown here is derived from an EMBL/GenBank/DDBJ whole genome shotgun (WGS) entry which is preliminary data.</text>
</comment>
<dbReference type="Gene3D" id="3.40.720.10">
    <property type="entry name" value="Alkaline Phosphatase, subunit A"/>
    <property type="match status" value="1"/>
</dbReference>
<dbReference type="InterPro" id="IPR002591">
    <property type="entry name" value="Phosphodiest/P_Trfase"/>
</dbReference>
<keyword evidence="2" id="KW-0732">Signal</keyword>
<feature type="signal peptide" evidence="2">
    <location>
        <begin position="1"/>
        <end position="32"/>
    </location>
</feature>
<dbReference type="GO" id="GO:0016787">
    <property type="term" value="F:hydrolase activity"/>
    <property type="evidence" value="ECO:0007669"/>
    <property type="project" value="UniProtKB-ARBA"/>
</dbReference>
<organism evidence="3 4">
    <name type="scientific">Kribbella jejuensis</name>
    <dbReference type="NCBI Taxonomy" id="236068"/>
    <lineage>
        <taxon>Bacteria</taxon>
        <taxon>Bacillati</taxon>
        <taxon>Actinomycetota</taxon>
        <taxon>Actinomycetes</taxon>
        <taxon>Propionibacteriales</taxon>
        <taxon>Kribbellaceae</taxon>
        <taxon>Kribbella</taxon>
    </lineage>
</organism>
<dbReference type="InterPro" id="IPR017850">
    <property type="entry name" value="Alkaline_phosphatase_core_sf"/>
</dbReference>
<sequence>MWRYRRSVVVGVVAASVVALCGGSLSGASAQAAQGGPGGSTSYGRHVLLISVDGMHQSDLDWYVATHPTSALAKLVRGGREYTRASTSNPSDSDPGGTALMTGGNPKSTGVYYDVEYSHKVDEPGAACTPGRPATGGDVVYDSPDDALPGVPDLSTGAAHAFPSFDENGSIYGPNGVDRNPALIMNLKNDASSFDRSTFPIDPATCQNIMPWDYLGDNSIFQVIHAAGLRTAWSDKHAVYLSFNGPGSQGQSIDDFFGPEIDSQAVMPDGTPYPQDDDWAHIDAATKQYDGYKVQAMLNEIDGVDHSGKDHVGTPAIFGMNFQTVSVAQKIRSTSADLIPDGHGGYTTSAPQAGGYQRVNGKLVPGPVLASAFASVDAQLGRMVAELAKRHLTDSTTIIVTAKHGQSPQDPSKLVTVQDGPIVDAINSEWAKTHPSKTLIVAGTNDDLWQSYLSDNSQAAANFVKSYLWNHTAQGVNVDKKPVTVQHSGLTDIWAGAQVARFFGVPVGNGRYPDVFGKVQEGIVYAKPTKLAEHGGMNSGDQHVLMIVSGTGTRAGIVRTPVETTQVAPTILSLLGLDPDRLRAVRVEGTRVLPGAIPATRR</sequence>
<evidence type="ECO:0000313" key="3">
    <source>
        <dbReference type="EMBL" id="TQJ12636.1"/>
    </source>
</evidence>
<evidence type="ECO:0000313" key="4">
    <source>
        <dbReference type="Proteomes" id="UP000316298"/>
    </source>
</evidence>
<dbReference type="Proteomes" id="UP000316298">
    <property type="component" value="Unassembled WGS sequence"/>
</dbReference>
<reference evidence="3 4" key="1">
    <citation type="submission" date="2019-06" db="EMBL/GenBank/DDBJ databases">
        <title>Sequencing the genomes of 1000 actinobacteria strains.</title>
        <authorList>
            <person name="Klenk H.-P."/>
        </authorList>
    </citation>
    <scope>NUCLEOTIDE SEQUENCE [LARGE SCALE GENOMIC DNA]</scope>
    <source>
        <strain evidence="3 4">DSM 17305</strain>
    </source>
</reference>
<keyword evidence="4" id="KW-1185">Reference proteome</keyword>
<accession>A0A542EBJ5</accession>
<proteinExistence type="predicted"/>
<evidence type="ECO:0000256" key="2">
    <source>
        <dbReference type="SAM" id="SignalP"/>
    </source>
</evidence>
<dbReference type="PANTHER" id="PTHR10151:SF120">
    <property type="entry name" value="BIS(5'-ADENOSYL)-TRIPHOSPHATASE"/>
    <property type="match status" value="1"/>
</dbReference>